<sequence length="179" mass="19908">MEHFSTSRLTAEKLHEGHLADLVALHLDPDVSRYLGGVRSPEATETYLTVNIAHWERHGFGLWVLRTHTGEFAGRAGIRHLVLDGVNEVEIAYTFKRALWGQGLASEITKALMNLGLVQLKLPSLVGVVAVENTASRHVLERAEFILERSGIYHGDQVVIYRSPIAVHVPGHRRRPANA</sequence>
<dbReference type="InterPro" id="IPR051531">
    <property type="entry name" value="N-acetyltransferase"/>
</dbReference>
<dbReference type="PANTHER" id="PTHR43792">
    <property type="entry name" value="GNAT FAMILY, PUTATIVE (AFU_ORTHOLOGUE AFUA_3G00765)-RELATED-RELATED"/>
    <property type="match status" value="1"/>
</dbReference>
<feature type="domain" description="N-acetyltransferase" evidence="1">
    <location>
        <begin position="8"/>
        <end position="145"/>
    </location>
</feature>
<dbReference type="SUPFAM" id="SSF55729">
    <property type="entry name" value="Acyl-CoA N-acyltransferases (Nat)"/>
    <property type="match status" value="1"/>
</dbReference>
<protein>
    <submittedName>
        <fullName evidence="2">GNAT family N-acetyltransferase</fullName>
    </submittedName>
</protein>
<accession>A0A975NGR4</accession>
<name>A0A975NGR4_9BRAD</name>
<evidence type="ECO:0000259" key="1">
    <source>
        <dbReference type="Pfam" id="PF13302"/>
    </source>
</evidence>
<dbReference type="PANTHER" id="PTHR43792:SF1">
    <property type="entry name" value="N-ACETYLTRANSFERASE DOMAIN-CONTAINING PROTEIN"/>
    <property type="match status" value="1"/>
</dbReference>
<dbReference type="RefSeq" id="WP_215622903.1">
    <property type="nucleotide sequence ID" value="NZ_CP076134.1"/>
</dbReference>
<evidence type="ECO:0000313" key="2">
    <source>
        <dbReference type="EMBL" id="QWG14271.1"/>
    </source>
</evidence>
<dbReference type="GO" id="GO:0016747">
    <property type="term" value="F:acyltransferase activity, transferring groups other than amino-acyl groups"/>
    <property type="evidence" value="ECO:0007669"/>
    <property type="project" value="InterPro"/>
</dbReference>
<dbReference type="EMBL" id="CP076134">
    <property type="protein sequence ID" value="QWG14271.1"/>
    <property type="molecule type" value="Genomic_DNA"/>
</dbReference>
<dbReference type="InterPro" id="IPR016181">
    <property type="entry name" value="Acyl_CoA_acyltransferase"/>
</dbReference>
<dbReference type="Gene3D" id="3.40.630.30">
    <property type="match status" value="1"/>
</dbReference>
<gene>
    <name evidence="2" type="ORF">KMZ29_06190</name>
</gene>
<proteinExistence type="predicted"/>
<organism evidence="2 3">
    <name type="scientific">Bradyrhizobium sediminis</name>
    <dbReference type="NCBI Taxonomy" id="2840469"/>
    <lineage>
        <taxon>Bacteria</taxon>
        <taxon>Pseudomonadati</taxon>
        <taxon>Pseudomonadota</taxon>
        <taxon>Alphaproteobacteria</taxon>
        <taxon>Hyphomicrobiales</taxon>
        <taxon>Nitrobacteraceae</taxon>
        <taxon>Bradyrhizobium</taxon>
    </lineage>
</organism>
<evidence type="ECO:0000313" key="3">
    <source>
        <dbReference type="Proteomes" id="UP000680839"/>
    </source>
</evidence>
<dbReference type="InterPro" id="IPR000182">
    <property type="entry name" value="GNAT_dom"/>
</dbReference>
<dbReference type="Proteomes" id="UP000680839">
    <property type="component" value="Chromosome"/>
</dbReference>
<reference evidence="2" key="1">
    <citation type="submission" date="2021-06" db="EMBL/GenBank/DDBJ databases">
        <title>Bradyrhizobium sp. S2-20-1 Genome sequencing.</title>
        <authorList>
            <person name="Jin L."/>
        </authorList>
    </citation>
    <scope>NUCLEOTIDE SEQUENCE</scope>
    <source>
        <strain evidence="2">S2-20-1</strain>
    </source>
</reference>
<dbReference type="Pfam" id="PF13302">
    <property type="entry name" value="Acetyltransf_3"/>
    <property type="match status" value="1"/>
</dbReference>
<dbReference type="AlphaFoldDB" id="A0A975NGR4"/>